<evidence type="ECO:0000313" key="2">
    <source>
        <dbReference type="EMBL" id="SUX18837.1"/>
    </source>
</evidence>
<dbReference type="AlphaFoldDB" id="A0A381DZF2"/>
<accession>A0A381DZF2</accession>
<feature type="compositionally biased region" description="Acidic residues" evidence="1">
    <location>
        <begin position="141"/>
        <end position="153"/>
    </location>
</feature>
<evidence type="ECO:0000313" key="3">
    <source>
        <dbReference type="Proteomes" id="UP000254572"/>
    </source>
</evidence>
<proteinExistence type="predicted"/>
<gene>
    <name evidence="2" type="ORF">NCTC13294_00368</name>
</gene>
<organism evidence="2 3">
    <name type="scientific">Cardiobacterium valvarum</name>
    <dbReference type="NCBI Taxonomy" id="194702"/>
    <lineage>
        <taxon>Bacteria</taxon>
        <taxon>Pseudomonadati</taxon>
        <taxon>Pseudomonadota</taxon>
        <taxon>Gammaproteobacteria</taxon>
        <taxon>Cardiobacteriales</taxon>
        <taxon>Cardiobacteriaceae</taxon>
        <taxon>Cardiobacterium</taxon>
    </lineage>
</organism>
<dbReference type="Proteomes" id="UP000254572">
    <property type="component" value="Unassembled WGS sequence"/>
</dbReference>
<reference evidence="2 3" key="1">
    <citation type="submission" date="2018-06" db="EMBL/GenBank/DDBJ databases">
        <authorList>
            <consortium name="Pathogen Informatics"/>
            <person name="Doyle S."/>
        </authorList>
    </citation>
    <scope>NUCLEOTIDE SEQUENCE [LARGE SCALE GENOMIC DNA]</scope>
    <source>
        <strain evidence="2 3">NCTC13294</strain>
    </source>
</reference>
<evidence type="ECO:0000256" key="1">
    <source>
        <dbReference type="SAM" id="MobiDB-lite"/>
    </source>
</evidence>
<protein>
    <submittedName>
        <fullName evidence="2">Uncharacterized protein</fullName>
    </submittedName>
</protein>
<name>A0A381DZF2_9GAMM</name>
<dbReference type="EMBL" id="UFUW01000001">
    <property type="protein sequence ID" value="SUX18837.1"/>
    <property type="molecule type" value="Genomic_DNA"/>
</dbReference>
<feature type="region of interest" description="Disordered" evidence="1">
    <location>
        <begin position="140"/>
        <end position="165"/>
    </location>
</feature>
<keyword evidence="3" id="KW-1185">Reference proteome</keyword>
<sequence length="165" mass="18478">MALQKPLRVAEFPFLQVGRVRDVQLRKILKAKQPWKMPLQAVASTTQLLMCVVRLACFRIYAALVQEGFVPRQPVMQVRGKAVFATVRECQRKRPQFACRLAFRLWKWWDGSCIDVEIQCQAGQKAAYPAESKNELRAVEDGGEDDGAVDTADECGNYSAGSGTV</sequence>